<dbReference type="AlphaFoldDB" id="A0A0C3CEL3"/>
<evidence type="ECO:0000256" key="1">
    <source>
        <dbReference type="SAM" id="MobiDB-lite"/>
    </source>
</evidence>
<gene>
    <name evidence="2" type="ORF">M413DRAFT_271170</name>
</gene>
<proteinExistence type="predicted"/>
<dbReference type="EMBL" id="KN831770">
    <property type="protein sequence ID" value="KIM47210.1"/>
    <property type="molecule type" value="Genomic_DNA"/>
</dbReference>
<reference evidence="3" key="2">
    <citation type="submission" date="2015-01" db="EMBL/GenBank/DDBJ databases">
        <title>Evolutionary Origins and Diversification of the Mycorrhizal Mutualists.</title>
        <authorList>
            <consortium name="DOE Joint Genome Institute"/>
            <consortium name="Mycorrhizal Genomics Consortium"/>
            <person name="Kohler A."/>
            <person name="Kuo A."/>
            <person name="Nagy L.G."/>
            <person name="Floudas D."/>
            <person name="Copeland A."/>
            <person name="Barry K.W."/>
            <person name="Cichocki N."/>
            <person name="Veneault-Fourrey C."/>
            <person name="LaButti K."/>
            <person name="Lindquist E.A."/>
            <person name="Lipzen A."/>
            <person name="Lundell T."/>
            <person name="Morin E."/>
            <person name="Murat C."/>
            <person name="Riley R."/>
            <person name="Ohm R."/>
            <person name="Sun H."/>
            <person name="Tunlid A."/>
            <person name="Henrissat B."/>
            <person name="Grigoriev I.V."/>
            <person name="Hibbett D.S."/>
            <person name="Martin F."/>
        </authorList>
    </citation>
    <scope>NUCLEOTIDE SEQUENCE [LARGE SCALE GENOMIC DNA]</scope>
    <source>
        <strain evidence="3">h7</strain>
    </source>
</reference>
<evidence type="ECO:0000313" key="2">
    <source>
        <dbReference type="EMBL" id="KIM47210.1"/>
    </source>
</evidence>
<feature type="region of interest" description="Disordered" evidence="1">
    <location>
        <begin position="1"/>
        <end position="27"/>
    </location>
</feature>
<name>A0A0C3CEL3_HEBCY</name>
<evidence type="ECO:0000313" key="3">
    <source>
        <dbReference type="Proteomes" id="UP000053424"/>
    </source>
</evidence>
<keyword evidence="3" id="KW-1185">Reference proteome</keyword>
<protein>
    <submittedName>
        <fullName evidence="2">Uncharacterized protein</fullName>
    </submittedName>
</protein>
<accession>A0A0C3CEL3</accession>
<sequence>MESQNGENLRPRPMKPPNLPPLLDHGPDDSADLNELRCVLDTLEAIQDITQEIVRESAPASKASSTLGRVFELSKGLPKILLPFPGSTIPKFKVCLETYELILIDVRDRLNAGHEAAGSCDVISRRLDLFVDDLEEKVHQVHAAVGRVHEPLLPGSPSMFQNSRNFAIFGGNFNAIQVVPDSDQSHKILRILYFQCGFLFV</sequence>
<organism evidence="2 3">
    <name type="scientific">Hebeloma cylindrosporum</name>
    <dbReference type="NCBI Taxonomy" id="76867"/>
    <lineage>
        <taxon>Eukaryota</taxon>
        <taxon>Fungi</taxon>
        <taxon>Dikarya</taxon>
        <taxon>Basidiomycota</taxon>
        <taxon>Agaricomycotina</taxon>
        <taxon>Agaricomycetes</taxon>
        <taxon>Agaricomycetidae</taxon>
        <taxon>Agaricales</taxon>
        <taxon>Agaricineae</taxon>
        <taxon>Hymenogastraceae</taxon>
        <taxon>Hebeloma</taxon>
    </lineage>
</organism>
<dbReference type="Proteomes" id="UP000053424">
    <property type="component" value="Unassembled WGS sequence"/>
</dbReference>
<reference evidence="2 3" key="1">
    <citation type="submission" date="2014-04" db="EMBL/GenBank/DDBJ databases">
        <authorList>
            <consortium name="DOE Joint Genome Institute"/>
            <person name="Kuo A."/>
            <person name="Gay G."/>
            <person name="Dore J."/>
            <person name="Kohler A."/>
            <person name="Nagy L.G."/>
            <person name="Floudas D."/>
            <person name="Copeland A."/>
            <person name="Barry K.W."/>
            <person name="Cichocki N."/>
            <person name="Veneault-Fourrey C."/>
            <person name="LaButti K."/>
            <person name="Lindquist E.A."/>
            <person name="Lipzen A."/>
            <person name="Lundell T."/>
            <person name="Morin E."/>
            <person name="Murat C."/>
            <person name="Sun H."/>
            <person name="Tunlid A."/>
            <person name="Henrissat B."/>
            <person name="Grigoriev I.V."/>
            <person name="Hibbett D.S."/>
            <person name="Martin F."/>
            <person name="Nordberg H.P."/>
            <person name="Cantor M.N."/>
            <person name="Hua S.X."/>
        </authorList>
    </citation>
    <scope>NUCLEOTIDE SEQUENCE [LARGE SCALE GENOMIC DNA]</scope>
    <source>
        <strain evidence="3">h7</strain>
    </source>
</reference>
<dbReference type="HOGENOM" id="CLU_1360552_0_0_1"/>